<evidence type="ECO:0008006" key="4">
    <source>
        <dbReference type="Google" id="ProtNLM"/>
    </source>
</evidence>
<sequence>MRTRNNPGLDMDDEGQPTATLHRNDSESTTSTKRNVTVTNSGNTDNSIFQEKTSIAIASDIDTAEPEASVADTSQVNEDSDKHSTLSSNLSPDEEDDTDVPPRAKSGQVIEEVEVTEGALAKFKCPVKTNPKFSWYKDGRFLSGDPHRLVGSGEAEGEYDYMVGNDAVLPKWSVIVQLSKSLKISPTGHETLTVEGG</sequence>
<protein>
    <recommendedName>
        <fullName evidence="4">Ig-like domain-containing protein</fullName>
    </recommendedName>
</protein>
<dbReference type="SUPFAM" id="SSF48726">
    <property type="entry name" value="Immunoglobulin"/>
    <property type="match status" value="1"/>
</dbReference>
<dbReference type="InterPro" id="IPR036179">
    <property type="entry name" value="Ig-like_dom_sf"/>
</dbReference>
<dbReference type="Proteomes" id="UP001286313">
    <property type="component" value="Unassembled WGS sequence"/>
</dbReference>
<gene>
    <name evidence="2" type="ORF">Pcinc_021695</name>
</gene>
<accession>A0AAE1FGB7</accession>
<dbReference type="AlphaFoldDB" id="A0AAE1FGB7"/>
<reference evidence="2" key="1">
    <citation type="submission" date="2023-10" db="EMBL/GenBank/DDBJ databases">
        <title>Genome assemblies of two species of porcelain crab, Petrolisthes cinctipes and Petrolisthes manimaculis (Anomura: Porcellanidae).</title>
        <authorList>
            <person name="Angst P."/>
        </authorList>
    </citation>
    <scope>NUCLEOTIDE SEQUENCE</scope>
    <source>
        <strain evidence="2">PB745_01</strain>
        <tissue evidence="2">Gill</tissue>
    </source>
</reference>
<name>A0AAE1FGB7_PETCI</name>
<feature type="compositionally biased region" description="Polar residues" evidence="1">
    <location>
        <begin position="17"/>
        <end position="53"/>
    </location>
</feature>
<feature type="region of interest" description="Disordered" evidence="1">
    <location>
        <begin position="1"/>
        <end position="111"/>
    </location>
</feature>
<evidence type="ECO:0000313" key="2">
    <source>
        <dbReference type="EMBL" id="KAK3873286.1"/>
    </source>
</evidence>
<organism evidence="2 3">
    <name type="scientific">Petrolisthes cinctipes</name>
    <name type="common">Flat porcelain crab</name>
    <dbReference type="NCBI Taxonomy" id="88211"/>
    <lineage>
        <taxon>Eukaryota</taxon>
        <taxon>Metazoa</taxon>
        <taxon>Ecdysozoa</taxon>
        <taxon>Arthropoda</taxon>
        <taxon>Crustacea</taxon>
        <taxon>Multicrustacea</taxon>
        <taxon>Malacostraca</taxon>
        <taxon>Eumalacostraca</taxon>
        <taxon>Eucarida</taxon>
        <taxon>Decapoda</taxon>
        <taxon>Pleocyemata</taxon>
        <taxon>Anomura</taxon>
        <taxon>Galatheoidea</taxon>
        <taxon>Porcellanidae</taxon>
        <taxon>Petrolisthes</taxon>
    </lineage>
</organism>
<dbReference type="Gene3D" id="2.60.40.10">
    <property type="entry name" value="Immunoglobulins"/>
    <property type="match status" value="1"/>
</dbReference>
<proteinExistence type="predicted"/>
<comment type="caution">
    <text evidence="2">The sequence shown here is derived from an EMBL/GenBank/DDBJ whole genome shotgun (WGS) entry which is preliminary data.</text>
</comment>
<evidence type="ECO:0000256" key="1">
    <source>
        <dbReference type="SAM" id="MobiDB-lite"/>
    </source>
</evidence>
<dbReference type="EMBL" id="JAWQEG010002240">
    <property type="protein sequence ID" value="KAK3873286.1"/>
    <property type="molecule type" value="Genomic_DNA"/>
</dbReference>
<dbReference type="InterPro" id="IPR013783">
    <property type="entry name" value="Ig-like_fold"/>
</dbReference>
<keyword evidence="3" id="KW-1185">Reference proteome</keyword>
<evidence type="ECO:0000313" key="3">
    <source>
        <dbReference type="Proteomes" id="UP001286313"/>
    </source>
</evidence>